<dbReference type="Proteomes" id="UP001156666">
    <property type="component" value="Unassembled WGS sequence"/>
</dbReference>
<evidence type="ECO:0000259" key="1">
    <source>
        <dbReference type="Pfam" id="PF00144"/>
    </source>
</evidence>
<sequence>MWFELENASFFVIIKLESVKKLFIIIIILSFNFTSFGQKKEKEIDEIFKEWNHKDHPGGVVSILKKGKTLFSKAYGLADIKHAAPHKLESVFNIASVSKQFTAMGIILLHIDGQLSIDDDIRKFLPELHEFETPISLRHLLHHTSGLRSTPELFGLAGWRDGDPITTEDDWRYLLKQTNLNFKPNSQFMYSNSGYILLAKIIERVSGKHFHAWMKEEIFIPLELNQTFVDETNSNAGQNVATPYLEMGEGQFAVGENTSLDIGASNIYTTASDLSKWMENFRDPADGWKDAFEMLLTMDVLDDGQSNNYGFGVVVDDFFGNNRIQHTGGVPGFLSFAMYYPDDELTIVLLTNFVSFSVNDKLSKLTQLYLKNKTRKSSKKESVKTIAFDVEEAQKWIGDYWNINENYPRNIYLDQDTLWYLRDNGMKSPLFRIGLDEYLMGGIAAVVKVKFANNGKNDMQVFDRDRPVQSFIAFDNVPVTIEEQKEYAGNYYSPELETNYIISFQNSELVGYHIRHGEFPIAILKKDVTDWSGFAIVTYERDEQDEIIGFYASINRVKKVWFAKRKD</sequence>
<dbReference type="AlphaFoldDB" id="A0AA37WGS0"/>
<evidence type="ECO:0000313" key="2">
    <source>
        <dbReference type="EMBL" id="GLR20188.1"/>
    </source>
</evidence>
<reference evidence="2" key="1">
    <citation type="journal article" date="2014" name="Int. J. Syst. Evol. Microbiol.">
        <title>Complete genome sequence of Corynebacterium casei LMG S-19264T (=DSM 44701T), isolated from a smear-ripened cheese.</title>
        <authorList>
            <consortium name="US DOE Joint Genome Institute (JGI-PGF)"/>
            <person name="Walter F."/>
            <person name="Albersmeier A."/>
            <person name="Kalinowski J."/>
            <person name="Ruckert C."/>
        </authorList>
    </citation>
    <scope>NUCLEOTIDE SEQUENCE</scope>
    <source>
        <strain evidence="2">NBRC 108769</strain>
    </source>
</reference>
<dbReference type="InterPro" id="IPR012338">
    <property type="entry name" value="Beta-lactam/transpept-like"/>
</dbReference>
<dbReference type="PANTHER" id="PTHR46825">
    <property type="entry name" value="D-ALANYL-D-ALANINE-CARBOXYPEPTIDASE/ENDOPEPTIDASE AMPH"/>
    <property type="match status" value="1"/>
</dbReference>
<proteinExistence type="predicted"/>
<dbReference type="Pfam" id="PF00144">
    <property type="entry name" value="Beta-lactamase"/>
    <property type="match status" value="1"/>
</dbReference>
<protein>
    <recommendedName>
        <fullName evidence="1">Beta-lactamase-related domain-containing protein</fullName>
    </recommendedName>
</protein>
<gene>
    <name evidence="2" type="ORF">GCM10007940_48040</name>
</gene>
<dbReference type="SUPFAM" id="SSF56601">
    <property type="entry name" value="beta-lactamase/transpeptidase-like"/>
    <property type="match status" value="1"/>
</dbReference>
<keyword evidence="3" id="KW-1185">Reference proteome</keyword>
<comment type="caution">
    <text evidence="2">The sequence shown here is derived from an EMBL/GenBank/DDBJ whole genome shotgun (WGS) entry which is preliminary data.</text>
</comment>
<evidence type="ECO:0000313" key="3">
    <source>
        <dbReference type="Proteomes" id="UP001156666"/>
    </source>
</evidence>
<dbReference type="EMBL" id="BSOH01000037">
    <property type="protein sequence ID" value="GLR20188.1"/>
    <property type="molecule type" value="Genomic_DNA"/>
</dbReference>
<dbReference type="Gene3D" id="3.40.710.10">
    <property type="entry name" value="DD-peptidase/beta-lactamase superfamily"/>
    <property type="match status" value="1"/>
</dbReference>
<accession>A0AA37WGS0</accession>
<feature type="domain" description="Beta-lactamase-related" evidence="1">
    <location>
        <begin position="51"/>
        <end position="354"/>
    </location>
</feature>
<dbReference type="InterPro" id="IPR050491">
    <property type="entry name" value="AmpC-like"/>
</dbReference>
<reference evidence="2" key="2">
    <citation type="submission" date="2023-01" db="EMBL/GenBank/DDBJ databases">
        <title>Draft genome sequence of Portibacter lacus strain NBRC 108769.</title>
        <authorList>
            <person name="Sun Q."/>
            <person name="Mori K."/>
        </authorList>
    </citation>
    <scope>NUCLEOTIDE SEQUENCE</scope>
    <source>
        <strain evidence="2">NBRC 108769</strain>
    </source>
</reference>
<name>A0AA37WGS0_9BACT</name>
<organism evidence="2 3">
    <name type="scientific">Portibacter lacus</name>
    <dbReference type="NCBI Taxonomy" id="1099794"/>
    <lineage>
        <taxon>Bacteria</taxon>
        <taxon>Pseudomonadati</taxon>
        <taxon>Bacteroidota</taxon>
        <taxon>Saprospiria</taxon>
        <taxon>Saprospirales</taxon>
        <taxon>Haliscomenobacteraceae</taxon>
        <taxon>Portibacter</taxon>
    </lineage>
</organism>
<dbReference type="PANTHER" id="PTHR46825:SF9">
    <property type="entry name" value="BETA-LACTAMASE-RELATED DOMAIN-CONTAINING PROTEIN"/>
    <property type="match status" value="1"/>
</dbReference>
<dbReference type="InterPro" id="IPR001466">
    <property type="entry name" value="Beta-lactam-related"/>
</dbReference>